<evidence type="ECO:0000256" key="3">
    <source>
        <dbReference type="ARBA" id="ARBA00023125"/>
    </source>
</evidence>
<organism evidence="7 8">
    <name type="scientific">Qipengyuania flava</name>
    <dbReference type="NCBI Taxonomy" id="192812"/>
    <lineage>
        <taxon>Bacteria</taxon>
        <taxon>Pseudomonadati</taxon>
        <taxon>Pseudomonadota</taxon>
        <taxon>Alphaproteobacteria</taxon>
        <taxon>Sphingomonadales</taxon>
        <taxon>Erythrobacteraceae</taxon>
        <taxon>Qipengyuania</taxon>
    </lineage>
</organism>
<reference evidence="8" key="1">
    <citation type="submission" date="2018-09" db="EMBL/GenBank/DDBJ databases">
        <title>Nocardia yunnanensis sp. nov., an actinomycete isolated from a soil sample.</title>
        <authorList>
            <person name="Zhang J."/>
        </authorList>
    </citation>
    <scope>NUCLEOTIDE SEQUENCE [LARGE SCALE GENOMIC DNA]</scope>
    <source>
        <strain evidence="8">21-3</strain>
    </source>
</reference>
<dbReference type="Gene3D" id="1.10.10.60">
    <property type="entry name" value="Homeodomain-like"/>
    <property type="match status" value="1"/>
</dbReference>
<dbReference type="Pfam" id="PF02311">
    <property type="entry name" value="AraC_binding"/>
    <property type="match status" value="1"/>
</dbReference>
<dbReference type="InterPro" id="IPR018062">
    <property type="entry name" value="HTH_AraC-typ_CS"/>
</dbReference>
<evidence type="ECO:0000256" key="5">
    <source>
        <dbReference type="ARBA" id="ARBA00023163"/>
    </source>
</evidence>
<dbReference type="GO" id="GO:0003700">
    <property type="term" value="F:DNA-binding transcription factor activity"/>
    <property type="evidence" value="ECO:0007669"/>
    <property type="project" value="InterPro"/>
</dbReference>
<evidence type="ECO:0000256" key="1">
    <source>
        <dbReference type="ARBA" id="ARBA00022491"/>
    </source>
</evidence>
<dbReference type="CDD" id="cd06124">
    <property type="entry name" value="cupin_NimR-like_N"/>
    <property type="match status" value="1"/>
</dbReference>
<dbReference type="InterPro" id="IPR009057">
    <property type="entry name" value="Homeodomain-like_sf"/>
</dbReference>
<dbReference type="PROSITE" id="PS00041">
    <property type="entry name" value="HTH_ARAC_FAMILY_1"/>
    <property type="match status" value="1"/>
</dbReference>
<dbReference type="SUPFAM" id="SSF46689">
    <property type="entry name" value="Homeodomain-like"/>
    <property type="match status" value="1"/>
</dbReference>
<dbReference type="SUPFAM" id="SSF51182">
    <property type="entry name" value="RmlC-like cupins"/>
    <property type="match status" value="1"/>
</dbReference>
<dbReference type="InterPro" id="IPR020449">
    <property type="entry name" value="Tscrpt_reg_AraC-type_HTH"/>
</dbReference>
<dbReference type="PRINTS" id="PR00032">
    <property type="entry name" value="HTHARAC"/>
</dbReference>
<dbReference type="PANTHER" id="PTHR11019">
    <property type="entry name" value="HTH-TYPE TRANSCRIPTIONAL REGULATOR NIMR"/>
    <property type="match status" value="1"/>
</dbReference>
<keyword evidence="2" id="KW-0805">Transcription regulation</keyword>
<dbReference type="Gene3D" id="2.60.120.10">
    <property type="entry name" value="Jelly Rolls"/>
    <property type="match status" value="1"/>
</dbReference>
<dbReference type="Pfam" id="PF12833">
    <property type="entry name" value="HTH_18"/>
    <property type="match status" value="1"/>
</dbReference>
<dbReference type="SMART" id="SM00342">
    <property type="entry name" value="HTH_ARAC"/>
    <property type="match status" value="1"/>
</dbReference>
<dbReference type="InterPro" id="IPR018060">
    <property type="entry name" value="HTH_AraC"/>
</dbReference>
<dbReference type="InterPro" id="IPR011051">
    <property type="entry name" value="RmlC_Cupin_sf"/>
</dbReference>
<dbReference type="PROSITE" id="PS01124">
    <property type="entry name" value="HTH_ARAC_FAMILY_2"/>
    <property type="match status" value="1"/>
</dbReference>
<dbReference type="AlphaFoldDB" id="A0A5P6N835"/>
<keyword evidence="5" id="KW-0804">Transcription</keyword>
<keyword evidence="3" id="KW-0238">DNA-binding</keyword>
<dbReference type="InterPro" id="IPR014710">
    <property type="entry name" value="RmlC-like_jellyroll"/>
</dbReference>
<dbReference type="PANTHER" id="PTHR11019:SF159">
    <property type="entry name" value="TRANSCRIPTIONAL REGULATOR-RELATED"/>
    <property type="match status" value="1"/>
</dbReference>
<feature type="domain" description="HTH araC/xylS-type" evidence="6">
    <location>
        <begin position="149"/>
        <end position="246"/>
    </location>
</feature>
<dbReference type="Proteomes" id="UP000325385">
    <property type="component" value="Chromosome"/>
</dbReference>
<dbReference type="FunFam" id="1.10.10.60:FF:000132">
    <property type="entry name" value="AraC family transcriptional regulator"/>
    <property type="match status" value="1"/>
</dbReference>
<keyword evidence="4" id="KW-0010">Activator</keyword>
<dbReference type="EMBL" id="CP032228">
    <property type="protein sequence ID" value="QFI62108.1"/>
    <property type="molecule type" value="Genomic_DNA"/>
</dbReference>
<name>A0A5P6N835_9SPHN</name>
<sequence>MDRLPSHPVAVLSLDLDSFESAPHTHPQAQLIYAISGVVTVTTDEGTWVVPPNRAVWMPAGVKHDAKSHRAVQFRTLLIDQSDLALPDVCRVVEVTPLLRELILRLAALEETPEGEDFRASLTHLLRLELSFLPLEPLSLPAPRHAGLARFCERVRMDLAHTVSLEDAAEALYMSRSSFMRLFQRETGLSFAHWLKQARLLEALSLLAEGRPVLDVALTCGYESPSAFSAMFRRSLGRSPSAYFAGAGRTIGTGTDSVIETADVQPILRGRTL</sequence>
<gene>
    <name evidence="7" type="ORF">D0Y83_01550</name>
</gene>
<accession>A0A5P6N835</accession>
<protein>
    <submittedName>
        <fullName evidence="7">AraC family transcriptional regulator</fullName>
    </submittedName>
</protein>
<evidence type="ECO:0000256" key="2">
    <source>
        <dbReference type="ARBA" id="ARBA00023015"/>
    </source>
</evidence>
<evidence type="ECO:0000313" key="8">
    <source>
        <dbReference type="Proteomes" id="UP000325385"/>
    </source>
</evidence>
<dbReference type="RefSeq" id="WP_067674561.1">
    <property type="nucleotide sequence ID" value="NZ_CP032228.1"/>
</dbReference>
<proteinExistence type="predicted"/>
<dbReference type="InterPro" id="IPR003313">
    <property type="entry name" value="AraC-bd"/>
</dbReference>
<evidence type="ECO:0000259" key="6">
    <source>
        <dbReference type="PROSITE" id="PS01124"/>
    </source>
</evidence>
<evidence type="ECO:0000256" key="4">
    <source>
        <dbReference type="ARBA" id="ARBA00023159"/>
    </source>
</evidence>
<keyword evidence="1" id="KW-0678">Repressor</keyword>
<evidence type="ECO:0000313" key="7">
    <source>
        <dbReference type="EMBL" id="QFI62108.1"/>
    </source>
</evidence>
<dbReference type="GeneID" id="69695967"/>
<dbReference type="GO" id="GO:0043565">
    <property type="term" value="F:sequence-specific DNA binding"/>
    <property type="evidence" value="ECO:0007669"/>
    <property type="project" value="InterPro"/>
</dbReference>